<feature type="domain" description="HTH tetR-type" evidence="6">
    <location>
        <begin position="20"/>
        <end position="80"/>
    </location>
</feature>
<dbReference type="PROSITE" id="PS01081">
    <property type="entry name" value="HTH_TETR_1"/>
    <property type="match status" value="1"/>
</dbReference>
<sequence length="206" mass="22772">MSTGKKGPPLKRQTQAERREKTREKVLIAAMAVFGEKGFADTSLSDIAAEAGITVTPVYHYFGNKLKLFNAVTEQYEADLAQRMEALVEAENFSLANVWETFLEVFKEPGFSRVVLIDATHVLGRERWPETSVFRIAQKIISSTDHAIGGQLRNHFDDSEVDLLVRMLMGSLAEAALALAEAPDLDTKGLYLKISAMLGFDVSAFS</sequence>
<evidence type="ECO:0000313" key="7">
    <source>
        <dbReference type="EMBL" id="MBD2859852.1"/>
    </source>
</evidence>
<accession>A0A927C4H5</accession>
<keyword evidence="8" id="KW-1185">Reference proteome</keyword>
<dbReference type="Proteomes" id="UP000610558">
    <property type="component" value="Unassembled WGS sequence"/>
</dbReference>
<dbReference type="AlphaFoldDB" id="A0A927C4H5"/>
<evidence type="ECO:0000256" key="2">
    <source>
        <dbReference type="ARBA" id="ARBA00023125"/>
    </source>
</evidence>
<dbReference type="SUPFAM" id="SSF46689">
    <property type="entry name" value="Homeodomain-like"/>
    <property type="match status" value="1"/>
</dbReference>
<dbReference type="InterPro" id="IPR009057">
    <property type="entry name" value="Homeodomain-like_sf"/>
</dbReference>
<name>A0A927C4H5_9GAMM</name>
<dbReference type="InterPro" id="IPR023772">
    <property type="entry name" value="DNA-bd_HTH_TetR-type_CS"/>
</dbReference>
<dbReference type="InterPro" id="IPR050109">
    <property type="entry name" value="HTH-type_TetR-like_transc_reg"/>
</dbReference>
<comment type="caution">
    <text evidence="7">The sequence shown here is derived from an EMBL/GenBank/DDBJ whole genome shotgun (WGS) entry which is preliminary data.</text>
</comment>
<evidence type="ECO:0000256" key="5">
    <source>
        <dbReference type="SAM" id="MobiDB-lite"/>
    </source>
</evidence>
<evidence type="ECO:0000256" key="3">
    <source>
        <dbReference type="ARBA" id="ARBA00023163"/>
    </source>
</evidence>
<evidence type="ECO:0000256" key="4">
    <source>
        <dbReference type="PROSITE-ProRule" id="PRU00335"/>
    </source>
</evidence>
<keyword evidence="3" id="KW-0804">Transcription</keyword>
<dbReference type="PROSITE" id="PS50977">
    <property type="entry name" value="HTH_TETR_2"/>
    <property type="match status" value="1"/>
</dbReference>
<dbReference type="EMBL" id="JACXLD010000007">
    <property type="protein sequence ID" value="MBD2859852.1"/>
    <property type="molecule type" value="Genomic_DNA"/>
</dbReference>
<dbReference type="InterPro" id="IPR001647">
    <property type="entry name" value="HTH_TetR"/>
</dbReference>
<gene>
    <name evidence="7" type="ORF">IB286_12640</name>
</gene>
<feature type="region of interest" description="Disordered" evidence="5">
    <location>
        <begin position="1"/>
        <end position="20"/>
    </location>
</feature>
<dbReference type="Pfam" id="PF21351">
    <property type="entry name" value="TetR_C_41"/>
    <property type="match status" value="1"/>
</dbReference>
<reference evidence="7" key="1">
    <citation type="submission" date="2020-09" db="EMBL/GenBank/DDBJ databases">
        <authorList>
            <person name="Yoon J.-W."/>
        </authorList>
    </citation>
    <scope>NUCLEOTIDE SEQUENCE</scope>
    <source>
        <strain evidence="7">KMU-158</strain>
    </source>
</reference>
<dbReference type="RefSeq" id="WP_190766101.1">
    <property type="nucleotide sequence ID" value="NZ_JACXLD010000007.1"/>
</dbReference>
<feature type="DNA-binding region" description="H-T-H motif" evidence="4">
    <location>
        <begin position="43"/>
        <end position="62"/>
    </location>
</feature>
<dbReference type="GO" id="GO:0003700">
    <property type="term" value="F:DNA-binding transcription factor activity"/>
    <property type="evidence" value="ECO:0007669"/>
    <property type="project" value="TreeGrafter"/>
</dbReference>
<organism evidence="7 8">
    <name type="scientific">Spongiibacter pelagi</name>
    <dbReference type="NCBI Taxonomy" id="2760804"/>
    <lineage>
        <taxon>Bacteria</taxon>
        <taxon>Pseudomonadati</taxon>
        <taxon>Pseudomonadota</taxon>
        <taxon>Gammaproteobacteria</taxon>
        <taxon>Cellvibrionales</taxon>
        <taxon>Spongiibacteraceae</taxon>
        <taxon>Spongiibacter</taxon>
    </lineage>
</organism>
<protein>
    <submittedName>
        <fullName evidence="7">TetR/AcrR family transcriptional regulator</fullName>
    </submittedName>
</protein>
<dbReference type="Gene3D" id="1.10.357.10">
    <property type="entry name" value="Tetracycline Repressor, domain 2"/>
    <property type="match status" value="1"/>
</dbReference>
<evidence type="ECO:0000259" key="6">
    <source>
        <dbReference type="PROSITE" id="PS50977"/>
    </source>
</evidence>
<evidence type="ECO:0000313" key="8">
    <source>
        <dbReference type="Proteomes" id="UP000610558"/>
    </source>
</evidence>
<dbReference type="Pfam" id="PF00440">
    <property type="entry name" value="TetR_N"/>
    <property type="match status" value="1"/>
</dbReference>
<evidence type="ECO:0000256" key="1">
    <source>
        <dbReference type="ARBA" id="ARBA00023015"/>
    </source>
</evidence>
<dbReference type="PRINTS" id="PR00455">
    <property type="entry name" value="HTHTETR"/>
</dbReference>
<proteinExistence type="predicted"/>
<keyword evidence="2 4" id="KW-0238">DNA-binding</keyword>
<dbReference type="GO" id="GO:0000976">
    <property type="term" value="F:transcription cis-regulatory region binding"/>
    <property type="evidence" value="ECO:0007669"/>
    <property type="project" value="TreeGrafter"/>
</dbReference>
<dbReference type="InterPro" id="IPR049484">
    <property type="entry name" value="Rv0078-like_C"/>
</dbReference>
<keyword evidence="1" id="KW-0805">Transcription regulation</keyword>
<dbReference type="PANTHER" id="PTHR30055:SF234">
    <property type="entry name" value="HTH-TYPE TRANSCRIPTIONAL REGULATOR BETI"/>
    <property type="match status" value="1"/>
</dbReference>
<dbReference type="PANTHER" id="PTHR30055">
    <property type="entry name" value="HTH-TYPE TRANSCRIPTIONAL REGULATOR RUTR"/>
    <property type="match status" value="1"/>
</dbReference>